<dbReference type="InterPro" id="IPR010079">
    <property type="entry name" value="Xanthine_PRibTrfase"/>
</dbReference>
<comment type="caution">
    <text evidence="7">The sequence shown here is derived from an EMBL/GenBank/DDBJ whole genome shotgun (WGS) entry which is preliminary data.</text>
</comment>
<proteinExistence type="predicted"/>
<keyword evidence="3" id="KW-0808">Transferase</keyword>
<sequence length="189" mass="20121">MNPLQQRILKDGVVKSASALDASGFLTKQVDVALLNWCAQAIAEHYRDAGIDKVITIEAGGIAIGTLTALALNLPLVVCKKAASILDNDELYTESVQSFTKNTQYTLTCDKRHLQGGERVLFVDDFLAHGQALLGMKSLCDQSGATLAGLGIVVEKSFQDGRGIADQLGLPLHSLARLHSLEGGISFAD</sequence>
<keyword evidence="4" id="KW-0660">Purine salvage</keyword>
<organism evidence="7 8">
    <name type="scientific">Ferrimonas gelatinilytica</name>
    <dbReference type="NCBI Taxonomy" id="1255257"/>
    <lineage>
        <taxon>Bacteria</taxon>
        <taxon>Pseudomonadati</taxon>
        <taxon>Pseudomonadota</taxon>
        <taxon>Gammaproteobacteria</taxon>
        <taxon>Alteromonadales</taxon>
        <taxon>Ferrimonadaceae</taxon>
        <taxon>Ferrimonas</taxon>
    </lineage>
</organism>
<evidence type="ECO:0000256" key="2">
    <source>
        <dbReference type="ARBA" id="ARBA00022676"/>
    </source>
</evidence>
<dbReference type="EC" id="2.4.2.22" evidence="5"/>
<keyword evidence="8" id="KW-1185">Reference proteome</keyword>
<feature type="domain" description="Phosphoribosyltransferase" evidence="6">
    <location>
        <begin position="37"/>
        <end position="156"/>
    </location>
</feature>
<dbReference type="InterPro" id="IPR029057">
    <property type="entry name" value="PRTase-like"/>
</dbReference>
<dbReference type="NCBIfam" id="NF006671">
    <property type="entry name" value="PRK09219.1"/>
    <property type="match status" value="1"/>
</dbReference>
<name>A0ABP9S465_9GAMM</name>
<protein>
    <recommendedName>
        <fullName evidence="5">Xanthine phosphoribosyltransferase</fullName>
        <ecNumber evidence="5">2.4.2.22</ecNumber>
    </recommendedName>
</protein>
<evidence type="ECO:0000256" key="4">
    <source>
        <dbReference type="ARBA" id="ARBA00022726"/>
    </source>
</evidence>
<gene>
    <name evidence="7" type="ORF">GCM10025772_17470</name>
</gene>
<evidence type="ECO:0000256" key="5">
    <source>
        <dbReference type="NCBIfam" id="TIGR01744"/>
    </source>
</evidence>
<dbReference type="InterPro" id="IPR000836">
    <property type="entry name" value="PRTase_dom"/>
</dbReference>
<dbReference type="InterPro" id="IPR050118">
    <property type="entry name" value="Pur/Pyrimidine_PRTase"/>
</dbReference>
<dbReference type="SUPFAM" id="SSF53271">
    <property type="entry name" value="PRTase-like"/>
    <property type="match status" value="1"/>
</dbReference>
<evidence type="ECO:0000313" key="7">
    <source>
        <dbReference type="EMBL" id="GAA5191172.1"/>
    </source>
</evidence>
<accession>A0ABP9S465</accession>
<dbReference type="GO" id="GO:0016757">
    <property type="term" value="F:glycosyltransferase activity"/>
    <property type="evidence" value="ECO:0007669"/>
    <property type="project" value="UniProtKB-KW"/>
</dbReference>
<dbReference type="Proteomes" id="UP001501600">
    <property type="component" value="Unassembled WGS sequence"/>
</dbReference>
<dbReference type="NCBIfam" id="TIGR01744">
    <property type="entry name" value="XPRTase"/>
    <property type="match status" value="1"/>
</dbReference>
<reference evidence="8" key="1">
    <citation type="journal article" date="2019" name="Int. J. Syst. Evol. Microbiol.">
        <title>The Global Catalogue of Microorganisms (GCM) 10K type strain sequencing project: providing services to taxonomists for standard genome sequencing and annotation.</title>
        <authorList>
            <consortium name="The Broad Institute Genomics Platform"/>
            <consortium name="The Broad Institute Genome Sequencing Center for Infectious Disease"/>
            <person name="Wu L."/>
            <person name="Ma J."/>
        </authorList>
    </citation>
    <scope>NUCLEOTIDE SEQUENCE [LARGE SCALE GENOMIC DNA]</scope>
    <source>
        <strain evidence="8">JCM 18720</strain>
    </source>
</reference>
<dbReference type="Pfam" id="PF00156">
    <property type="entry name" value="Pribosyltran"/>
    <property type="match status" value="1"/>
</dbReference>
<evidence type="ECO:0000259" key="6">
    <source>
        <dbReference type="Pfam" id="PF00156"/>
    </source>
</evidence>
<keyword evidence="1" id="KW-0963">Cytoplasm</keyword>
<keyword evidence="2 7" id="KW-0328">Glycosyltransferase</keyword>
<evidence type="ECO:0000256" key="1">
    <source>
        <dbReference type="ARBA" id="ARBA00022490"/>
    </source>
</evidence>
<evidence type="ECO:0000313" key="8">
    <source>
        <dbReference type="Proteomes" id="UP001501600"/>
    </source>
</evidence>
<dbReference type="PANTHER" id="PTHR43864:SF1">
    <property type="entry name" value="XANTHINE PHOSPHORIBOSYLTRANSFERASE"/>
    <property type="match status" value="1"/>
</dbReference>
<evidence type="ECO:0000256" key="3">
    <source>
        <dbReference type="ARBA" id="ARBA00022679"/>
    </source>
</evidence>
<dbReference type="PANTHER" id="PTHR43864">
    <property type="entry name" value="HYPOXANTHINE/GUANINE PHOSPHORIBOSYLTRANSFERASE"/>
    <property type="match status" value="1"/>
</dbReference>
<dbReference type="Gene3D" id="3.40.50.2020">
    <property type="match status" value="1"/>
</dbReference>
<dbReference type="EMBL" id="BAABLF010000009">
    <property type="protein sequence ID" value="GAA5191172.1"/>
    <property type="molecule type" value="Genomic_DNA"/>
</dbReference>
<dbReference type="RefSeq" id="WP_345316675.1">
    <property type="nucleotide sequence ID" value="NZ_BAABLF010000009.1"/>
</dbReference>
<dbReference type="CDD" id="cd06223">
    <property type="entry name" value="PRTases_typeI"/>
    <property type="match status" value="1"/>
</dbReference>